<dbReference type="GO" id="GO:0016740">
    <property type="term" value="F:transferase activity"/>
    <property type="evidence" value="ECO:0007669"/>
    <property type="project" value="UniProtKB-KW"/>
</dbReference>
<keyword evidence="2" id="KW-0808">Transferase</keyword>
<dbReference type="InterPro" id="IPR001173">
    <property type="entry name" value="Glyco_trans_2-like"/>
</dbReference>
<protein>
    <submittedName>
        <fullName evidence="2">Beta-1,3-glucosyltransferase</fullName>
    </submittedName>
</protein>
<feature type="domain" description="Glycosyltransferase 2-like" evidence="1">
    <location>
        <begin position="9"/>
        <end position="116"/>
    </location>
</feature>
<evidence type="ECO:0000259" key="1">
    <source>
        <dbReference type="Pfam" id="PF00535"/>
    </source>
</evidence>
<dbReference type="EMBL" id="FPHZ01000191">
    <property type="protein sequence ID" value="SFV88917.1"/>
    <property type="molecule type" value="Genomic_DNA"/>
</dbReference>
<sequence>MKNDKNIAVIIPTYKPQEYLKKCLASIDAQTLSKNKFCVYIALNGDRHPYENEILSLLKLYSFNSKYIYIKGLGVSNARNKLINYSKEEFIAFIDDDDLISPNYLSNLLEVSTQEYIGIAKVYNFKKSIDAVTSNAIGKSYDKLSRLEASKFKTRKYYSPVWAKLIHRDIIGDIRFDTNLKNGEDSLFMATISKNIKKLCKPCNEVCYYIYERPNSASRRKIPLKQKLKNDRYLMIAYSKLLLLPQYDRLFILTRIVALFKTLIMRLN</sequence>
<name>A0A1W1E4Y4_9ZZZZ</name>
<gene>
    <name evidence="2" type="ORF">MNB_SUP05-SYMBIONT-5-477</name>
</gene>
<evidence type="ECO:0000313" key="2">
    <source>
        <dbReference type="EMBL" id="SFV88917.1"/>
    </source>
</evidence>
<organism evidence="2">
    <name type="scientific">hydrothermal vent metagenome</name>
    <dbReference type="NCBI Taxonomy" id="652676"/>
    <lineage>
        <taxon>unclassified sequences</taxon>
        <taxon>metagenomes</taxon>
        <taxon>ecological metagenomes</taxon>
    </lineage>
</organism>
<accession>A0A1W1E4Y4</accession>
<reference evidence="2" key="1">
    <citation type="submission" date="2016-10" db="EMBL/GenBank/DDBJ databases">
        <authorList>
            <person name="de Groot N.N."/>
        </authorList>
    </citation>
    <scope>NUCLEOTIDE SEQUENCE</scope>
</reference>
<dbReference type="SUPFAM" id="SSF53448">
    <property type="entry name" value="Nucleotide-diphospho-sugar transferases"/>
    <property type="match status" value="1"/>
</dbReference>
<dbReference type="PANTHER" id="PTHR22916">
    <property type="entry name" value="GLYCOSYLTRANSFERASE"/>
    <property type="match status" value="1"/>
</dbReference>
<dbReference type="Gene3D" id="3.90.550.10">
    <property type="entry name" value="Spore Coat Polysaccharide Biosynthesis Protein SpsA, Chain A"/>
    <property type="match status" value="1"/>
</dbReference>
<dbReference type="InterPro" id="IPR029044">
    <property type="entry name" value="Nucleotide-diphossugar_trans"/>
</dbReference>
<dbReference type="CDD" id="cd00761">
    <property type="entry name" value="Glyco_tranf_GTA_type"/>
    <property type="match status" value="1"/>
</dbReference>
<proteinExistence type="predicted"/>
<dbReference type="AlphaFoldDB" id="A0A1W1E4Y4"/>
<dbReference type="Pfam" id="PF00535">
    <property type="entry name" value="Glycos_transf_2"/>
    <property type="match status" value="1"/>
</dbReference>